<organism evidence="3 4">
    <name type="scientific">Reinekea marina</name>
    <dbReference type="NCBI Taxonomy" id="1310421"/>
    <lineage>
        <taxon>Bacteria</taxon>
        <taxon>Pseudomonadati</taxon>
        <taxon>Pseudomonadota</taxon>
        <taxon>Gammaproteobacteria</taxon>
        <taxon>Oceanospirillales</taxon>
        <taxon>Saccharospirillaceae</taxon>
        <taxon>Reinekea</taxon>
    </lineage>
</organism>
<keyword evidence="4" id="KW-1185">Reference proteome</keyword>
<comment type="caution">
    <text evidence="3">The sequence shown here is derived from an EMBL/GenBank/DDBJ whole genome shotgun (WGS) entry which is preliminary data.</text>
</comment>
<sequence length="188" mass="21362">MANIDLRPWREERREARQKQFLLVLLLVAACAGAAGFGWNQSVQAKVDYQVTRNTYMTNKIKELDGKIKEIEGLRQQREALIERMNVIQSLQGDRQIIVHVFEELVSATPDGVYFNSLTSKGSVLEINGFADKKLAISDFLRNLDRSEWFSDTFLQNVEAIKEGNDVVGNNFSLKVNVTNPLKIEEDA</sequence>
<evidence type="ECO:0000256" key="1">
    <source>
        <dbReference type="SAM" id="Coils"/>
    </source>
</evidence>
<protein>
    <submittedName>
        <fullName evidence="3">PilN domain-containing protein</fullName>
    </submittedName>
</protein>
<feature type="coiled-coil region" evidence="1">
    <location>
        <begin position="64"/>
        <end position="91"/>
    </location>
</feature>
<evidence type="ECO:0000313" key="4">
    <source>
        <dbReference type="Proteomes" id="UP001595710"/>
    </source>
</evidence>
<keyword evidence="2" id="KW-0812">Transmembrane</keyword>
<keyword evidence="2" id="KW-0472">Membrane</keyword>
<reference evidence="4" key="1">
    <citation type="journal article" date="2019" name="Int. J. Syst. Evol. Microbiol.">
        <title>The Global Catalogue of Microorganisms (GCM) 10K type strain sequencing project: providing services to taxonomists for standard genome sequencing and annotation.</title>
        <authorList>
            <consortium name="The Broad Institute Genomics Platform"/>
            <consortium name="The Broad Institute Genome Sequencing Center for Infectious Disease"/>
            <person name="Wu L."/>
            <person name="Ma J."/>
        </authorList>
    </citation>
    <scope>NUCLEOTIDE SEQUENCE [LARGE SCALE GENOMIC DNA]</scope>
    <source>
        <strain evidence="4">CECT 8288</strain>
    </source>
</reference>
<dbReference type="InterPro" id="IPR052534">
    <property type="entry name" value="Extracell_DNA_Util/SecSys_Comp"/>
</dbReference>
<proteinExistence type="predicted"/>
<name>A0ABV7WLG4_9GAMM</name>
<gene>
    <name evidence="3" type="ORF">ACFOND_00755</name>
</gene>
<dbReference type="PROSITE" id="PS51257">
    <property type="entry name" value="PROKAR_LIPOPROTEIN"/>
    <property type="match status" value="1"/>
</dbReference>
<evidence type="ECO:0000313" key="3">
    <source>
        <dbReference type="EMBL" id="MFC3700151.1"/>
    </source>
</evidence>
<evidence type="ECO:0000256" key="2">
    <source>
        <dbReference type="SAM" id="Phobius"/>
    </source>
</evidence>
<dbReference type="Proteomes" id="UP001595710">
    <property type="component" value="Unassembled WGS sequence"/>
</dbReference>
<keyword evidence="1" id="KW-0175">Coiled coil</keyword>
<accession>A0ABV7WLG4</accession>
<dbReference type="PANTHER" id="PTHR40278:SF2">
    <property type="entry name" value="TYPE IV PILUS INNER MEMBRANE COMPONENT PILN"/>
    <property type="match status" value="1"/>
</dbReference>
<feature type="transmembrane region" description="Helical" evidence="2">
    <location>
        <begin position="21"/>
        <end position="39"/>
    </location>
</feature>
<dbReference type="Pfam" id="PF05137">
    <property type="entry name" value="PilN"/>
    <property type="match status" value="1"/>
</dbReference>
<dbReference type="RefSeq" id="WP_290280872.1">
    <property type="nucleotide sequence ID" value="NZ_JAUFQI010000001.1"/>
</dbReference>
<dbReference type="EMBL" id="JBHRYN010000003">
    <property type="protein sequence ID" value="MFC3700151.1"/>
    <property type="molecule type" value="Genomic_DNA"/>
</dbReference>
<keyword evidence="2" id="KW-1133">Transmembrane helix</keyword>
<dbReference type="InterPro" id="IPR007813">
    <property type="entry name" value="PilN"/>
</dbReference>
<dbReference type="PANTHER" id="PTHR40278">
    <property type="entry name" value="DNA UTILIZATION PROTEIN HOFN"/>
    <property type="match status" value="1"/>
</dbReference>